<dbReference type="CDD" id="cd02230">
    <property type="entry name" value="cupin_HP0902-like"/>
    <property type="match status" value="1"/>
</dbReference>
<evidence type="ECO:0000313" key="3">
    <source>
        <dbReference type="Proteomes" id="UP000199230"/>
    </source>
</evidence>
<gene>
    <name evidence="2" type="ORF">SAMN05192546_102304</name>
</gene>
<dbReference type="InterPro" id="IPR013096">
    <property type="entry name" value="Cupin_2"/>
</dbReference>
<proteinExistence type="predicted"/>
<dbReference type="RefSeq" id="WP_093311225.1">
    <property type="nucleotide sequence ID" value="NZ_FNPV01000002.1"/>
</dbReference>
<dbReference type="PANTHER" id="PTHR37694">
    <property type="entry name" value="SLR8022 PROTEIN"/>
    <property type="match status" value="1"/>
</dbReference>
<organism evidence="2 3">
    <name type="scientific">Tindallia californiensis</name>
    <dbReference type="NCBI Taxonomy" id="159292"/>
    <lineage>
        <taxon>Bacteria</taxon>
        <taxon>Bacillati</taxon>
        <taxon>Bacillota</taxon>
        <taxon>Clostridia</taxon>
        <taxon>Peptostreptococcales</taxon>
        <taxon>Tindalliaceae</taxon>
        <taxon>Tindallia</taxon>
    </lineage>
</organism>
<accession>A0A1H3KDL7</accession>
<dbReference type="PANTHER" id="PTHR37694:SF1">
    <property type="entry name" value="SLR8022 PROTEIN"/>
    <property type="match status" value="1"/>
</dbReference>
<keyword evidence="3" id="KW-1185">Reference proteome</keyword>
<reference evidence="2 3" key="1">
    <citation type="submission" date="2016-10" db="EMBL/GenBank/DDBJ databases">
        <authorList>
            <person name="de Groot N.N."/>
        </authorList>
    </citation>
    <scope>NUCLEOTIDE SEQUENCE [LARGE SCALE GENOMIC DNA]</scope>
    <source>
        <strain evidence="2 3">APO</strain>
    </source>
</reference>
<dbReference type="AlphaFoldDB" id="A0A1H3KDL7"/>
<dbReference type="InterPro" id="IPR014710">
    <property type="entry name" value="RmlC-like_jellyroll"/>
</dbReference>
<dbReference type="Gene3D" id="2.60.120.10">
    <property type="entry name" value="Jelly Rolls"/>
    <property type="match status" value="1"/>
</dbReference>
<dbReference type="Proteomes" id="UP000199230">
    <property type="component" value="Unassembled WGS sequence"/>
</dbReference>
<feature type="domain" description="Cupin type-2" evidence="1">
    <location>
        <begin position="43"/>
        <end position="108"/>
    </location>
</feature>
<dbReference type="InterPro" id="IPR011051">
    <property type="entry name" value="RmlC_Cupin_sf"/>
</dbReference>
<evidence type="ECO:0000259" key="1">
    <source>
        <dbReference type="Pfam" id="PF07883"/>
    </source>
</evidence>
<dbReference type="OrthoDB" id="9793184at2"/>
<evidence type="ECO:0000313" key="2">
    <source>
        <dbReference type="EMBL" id="SDY49698.1"/>
    </source>
</evidence>
<dbReference type="SUPFAM" id="SSF51182">
    <property type="entry name" value="RmlC-like cupins"/>
    <property type="match status" value="1"/>
</dbReference>
<dbReference type="STRING" id="159292.SAMN05192546_102304"/>
<sequence length="112" mass="12021">MELIKNIAKAKAVNFDEMVNCKPGEIESKTLAQEKGVGITLLAFGKGEGVGPHTANGDALIYVHQGVASVTIGEETQEAVKGQMVLMPSGISHQVQAKEDMKMLLMVVRKEK</sequence>
<dbReference type="Pfam" id="PF07883">
    <property type="entry name" value="Cupin_2"/>
    <property type="match status" value="1"/>
</dbReference>
<protein>
    <submittedName>
        <fullName evidence="2">Cupin domain protein</fullName>
    </submittedName>
</protein>
<dbReference type="EMBL" id="FNPV01000002">
    <property type="protein sequence ID" value="SDY49698.1"/>
    <property type="molecule type" value="Genomic_DNA"/>
</dbReference>
<name>A0A1H3KDL7_9FIRM</name>